<dbReference type="Gene3D" id="3.40.1090.10">
    <property type="entry name" value="Cytosolic phospholipase A2 catalytic domain"/>
    <property type="match status" value="1"/>
</dbReference>
<accession>A0A0U5JES8</accession>
<dbReference type="InterPro" id="IPR002641">
    <property type="entry name" value="PNPLA_dom"/>
</dbReference>
<feature type="domain" description="PNPLA" evidence="4">
    <location>
        <begin position="12"/>
        <end position="190"/>
    </location>
</feature>
<sequence>MIDNNRKIRFGMVIGSGGIQSLAALPLLNFLNERGIQIDVLAGCGGGAVLGALFGMGFSPDDITAHMSQLFNQKTILQVNYSGLINVLTLMGITAFSHFGLKDTFLKVERIRECYRSIFKQKKLSHLKIKTLVQATDWHKGEGVVLEEGLLSDVLYSSNALFPFQPPLELENKLLVTGTYTGAVPVLATSKYELDLVAIIGFAQRKFSKLKGIIEYYCNLINYSFTHLQRGQLLLHTFADKRELAPILIAPEESIGLWDHGKIKDILNTGEKIKDKYGPLLLAMIDNLMKMKR</sequence>
<comment type="caution">
    <text evidence="2">Lacks conserved residue(s) required for the propagation of feature annotation.</text>
</comment>
<proteinExistence type="predicted"/>
<dbReference type="KEGG" id="pnl:PNK_2025"/>
<dbReference type="EMBL" id="LN879502">
    <property type="protein sequence ID" value="CUI17629.1"/>
    <property type="molecule type" value="Genomic_DNA"/>
</dbReference>
<organism evidence="5 6">
    <name type="scientific">Candidatus Protochlamydia naegleriophila</name>
    <dbReference type="NCBI Taxonomy" id="389348"/>
    <lineage>
        <taxon>Bacteria</taxon>
        <taxon>Pseudomonadati</taxon>
        <taxon>Chlamydiota</taxon>
        <taxon>Chlamydiia</taxon>
        <taxon>Parachlamydiales</taxon>
        <taxon>Parachlamydiaceae</taxon>
        <taxon>Candidatus Protochlamydia</taxon>
    </lineage>
</organism>
<keyword evidence="6" id="KW-1185">Reference proteome</keyword>
<evidence type="ECO:0000313" key="6">
    <source>
        <dbReference type="Proteomes" id="UP000069902"/>
    </source>
</evidence>
<evidence type="ECO:0000259" key="4">
    <source>
        <dbReference type="PROSITE" id="PS51635"/>
    </source>
</evidence>
<dbReference type="InterPro" id="IPR016035">
    <property type="entry name" value="Acyl_Trfase/lysoPLipase"/>
</dbReference>
<protein>
    <submittedName>
        <fullName evidence="5">Conserved hypothetical membrane protein</fullName>
    </submittedName>
</protein>
<keyword evidence="3" id="KW-1133">Transmembrane helix</keyword>
<feature type="transmembrane region" description="Helical" evidence="3">
    <location>
        <begin position="12"/>
        <end position="31"/>
    </location>
</feature>
<reference evidence="6" key="1">
    <citation type="submission" date="2015-09" db="EMBL/GenBank/DDBJ databases">
        <authorList>
            <person name="Bertelli C."/>
        </authorList>
    </citation>
    <scope>NUCLEOTIDE SEQUENCE [LARGE SCALE GENOMIC DNA]</scope>
    <source>
        <strain evidence="6">KNic</strain>
    </source>
</reference>
<evidence type="ECO:0000256" key="2">
    <source>
        <dbReference type="PROSITE-ProRule" id="PRU01161"/>
    </source>
</evidence>
<dbReference type="SUPFAM" id="SSF52151">
    <property type="entry name" value="FabD/lysophospholipase-like"/>
    <property type="match status" value="1"/>
</dbReference>
<dbReference type="InParanoid" id="A0A0U5JES8"/>
<feature type="transmembrane region" description="Helical" evidence="3">
    <location>
        <begin position="38"/>
        <end position="59"/>
    </location>
</feature>
<name>A0A0U5JES8_9BACT</name>
<dbReference type="GO" id="GO:0006629">
    <property type="term" value="P:lipid metabolic process"/>
    <property type="evidence" value="ECO:0007669"/>
    <property type="project" value="UniProtKB-KW"/>
</dbReference>
<dbReference type="RefSeq" id="WP_032123855.1">
    <property type="nucleotide sequence ID" value="NZ_LN879502.1"/>
</dbReference>
<dbReference type="PATRIC" id="fig|389348.3.peg.2278"/>
<dbReference type="AlphaFoldDB" id="A0A0U5JES8"/>
<dbReference type="Proteomes" id="UP000069902">
    <property type="component" value="Chromosome cPNK"/>
</dbReference>
<evidence type="ECO:0000256" key="1">
    <source>
        <dbReference type="ARBA" id="ARBA00023098"/>
    </source>
</evidence>
<dbReference type="PROSITE" id="PS51635">
    <property type="entry name" value="PNPLA"/>
    <property type="match status" value="1"/>
</dbReference>
<evidence type="ECO:0000256" key="3">
    <source>
        <dbReference type="SAM" id="Phobius"/>
    </source>
</evidence>
<keyword evidence="1" id="KW-0443">Lipid metabolism</keyword>
<dbReference type="Pfam" id="PF01734">
    <property type="entry name" value="Patatin"/>
    <property type="match status" value="1"/>
</dbReference>
<feature type="transmembrane region" description="Helical" evidence="3">
    <location>
        <begin position="79"/>
        <end position="101"/>
    </location>
</feature>
<evidence type="ECO:0000313" key="5">
    <source>
        <dbReference type="EMBL" id="CUI17629.1"/>
    </source>
</evidence>
<gene>
    <name evidence="5" type="ORF">PNK_2025</name>
</gene>
<keyword evidence="3" id="KW-0472">Membrane</keyword>
<keyword evidence="3" id="KW-0812">Transmembrane</keyword>